<keyword evidence="3" id="KW-1185">Reference proteome</keyword>
<evidence type="ECO:0000313" key="2">
    <source>
        <dbReference type="EMBL" id="TQJ17624.1"/>
    </source>
</evidence>
<dbReference type="InterPro" id="IPR011991">
    <property type="entry name" value="ArsR-like_HTH"/>
</dbReference>
<dbReference type="EMBL" id="VFMM01000001">
    <property type="protein sequence ID" value="TQJ17624.1"/>
    <property type="molecule type" value="Genomic_DNA"/>
</dbReference>
<dbReference type="InterPro" id="IPR036388">
    <property type="entry name" value="WH-like_DNA-bd_sf"/>
</dbReference>
<dbReference type="OrthoDB" id="1683430at2"/>
<dbReference type="Gene3D" id="1.10.10.10">
    <property type="entry name" value="Winged helix-like DNA-binding domain superfamily/Winged helix DNA-binding domain"/>
    <property type="match status" value="1"/>
</dbReference>
<reference evidence="2 3" key="1">
    <citation type="submission" date="2019-06" db="EMBL/GenBank/DDBJ databases">
        <title>Sequencing the genomes of 1000 actinobacteria strains.</title>
        <authorList>
            <person name="Klenk H.-P."/>
        </authorList>
    </citation>
    <scope>NUCLEOTIDE SEQUENCE [LARGE SCALE GENOMIC DNA]</scope>
    <source>
        <strain evidence="2 3">DSM 17305</strain>
    </source>
</reference>
<dbReference type="Proteomes" id="UP000316298">
    <property type="component" value="Unassembled WGS sequence"/>
</dbReference>
<dbReference type="InterPro" id="IPR005149">
    <property type="entry name" value="Tscrpt_reg_PadR_N"/>
</dbReference>
<dbReference type="PANTHER" id="PTHR43252:SF2">
    <property type="entry name" value="TRANSCRIPTION REGULATOR, PADR-LIKE FAMILY"/>
    <property type="match status" value="1"/>
</dbReference>
<organism evidence="2 3">
    <name type="scientific">Kribbella jejuensis</name>
    <dbReference type="NCBI Taxonomy" id="236068"/>
    <lineage>
        <taxon>Bacteria</taxon>
        <taxon>Bacillati</taxon>
        <taxon>Actinomycetota</taxon>
        <taxon>Actinomycetes</taxon>
        <taxon>Propionibacteriales</taxon>
        <taxon>Kribbellaceae</taxon>
        <taxon>Kribbella</taxon>
    </lineage>
</organism>
<feature type="domain" description="Transcription regulator PadR N-terminal" evidence="1">
    <location>
        <begin position="93"/>
        <end position="161"/>
    </location>
</feature>
<dbReference type="CDD" id="cd00090">
    <property type="entry name" value="HTH_ARSR"/>
    <property type="match status" value="1"/>
</dbReference>
<evidence type="ECO:0000259" key="1">
    <source>
        <dbReference type="Pfam" id="PF03551"/>
    </source>
</evidence>
<gene>
    <name evidence="2" type="ORF">FB475_1748</name>
</gene>
<dbReference type="Pfam" id="PF03551">
    <property type="entry name" value="PadR"/>
    <property type="match status" value="1"/>
</dbReference>
<dbReference type="AlphaFoldDB" id="A0A542EQX4"/>
<sequence length="239" mass="26264">MTGSAYAAGFPWQDFVRQFERQLGRNCAAFDDIKEELRAAMTGRRGHQGRSQQHFGPQWGMFGGGGMFAPPWGPPPPKWRGPKARRGDVRAAILAVLAEQPMNGYGIIQEIAERSGGGWKPSPGSIYPTLQQLEDEGLVTADAEVGRRTFRLTDEGRTYVAEHQDEVSAPWEAMSAPPSGEDENGFKPLFGQVATAMWQILSSGTPEQQAKARDAVADLRRKLYGILAEEDDGTEQDRS</sequence>
<protein>
    <submittedName>
        <fullName evidence="2">PadR family transcriptional regulator</fullName>
    </submittedName>
</protein>
<dbReference type="PANTHER" id="PTHR43252">
    <property type="entry name" value="TRANSCRIPTIONAL REGULATOR YQJI"/>
    <property type="match status" value="1"/>
</dbReference>
<dbReference type="SUPFAM" id="SSF46785">
    <property type="entry name" value="Winged helix' DNA-binding domain"/>
    <property type="match status" value="1"/>
</dbReference>
<name>A0A542EQX4_9ACTN</name>
<evidence type="ECO:0000313" key="3">
    <source>
        <dbReference type="Proteomes" id="UP000316298"/>
    </source>
</evidence>
<accession>A0A542EQX4</accession>
<proteinExistence type="predicted"/>
<dbReference type="RefSeq" id="WP_141854196.1">
    <property type="nucleotide sequence ID" value="NZ_BAAAKA010000051.1"/>
</dbReference>
<comment type="caution">
    <text evidence="2">The sequence shown here is derived from an EMBL/GenBank/DDBJ whole genome shotgun (WGS) entry which is preliminary data.</text>
</comment>
<dbReference type="InterPro" id="IPR036390">
    <property type="entry name" value="WH_DNA-bd_sf"/>
</dbReference>